<dbReference type="PROSITE" id="PS51898">
    <property type="entry name" value="TYR_RECOMBINASE"/>
    <property type="match status" value="1"/>
</dbReference>
<dbReference type="Pfam" id="PF14659">
    <property type="entry name" value="Phage_int_SAM_3"/>
    <property type="match status" value="1"/>
</dbReference>
<evidence type="ECO:0000313" key="9">
    <source>
        <dbReference type="EMBL" id="MDC4239632.1"/>
    </source>
</evidence>
<keyword evidence="10" id="KW-1185">Reference proteome</keyword>
<dbReference type="InterPro" id="IPR044068">
    <property type="entry name" value="CB"/>
</dbReference>
<evidence type="ECO:0000256" key="6">
    <source>
        <dbReference type="PROSITE-ProRule" id="PRU01248"/>
    </source>
</evidence>
<dbReference type="InterPro" id="IPR013762">
    <property type="entry name" value="Integrase-like_cat_sf"/>
</dbReference>
<dbReference type="Gene3D" id="1.10.443.10">
    <property type="entry name" value="Intergrase catalytic core"/>
    <property type="match status" value="1"/>
</dbReference>
<evidence type="ECO:0000256" key="5">
    <source>
        <dbReference type="ARBA" id="ARBA00023172"/>
    </source>
</evidence>
<evidence type="ECO:0000256" key="1">
    <source>
        <dbReference type="ARBA" id="ARBA00003283"/>
    </source>
</evidence>
<dbReference type="GO" id="GO:0003677">
    <property type="term" value="F:DNA binding"/>
    <property type="evidence" value="ECO:0007669"/>
    <property type="project" value="UniProtKB-UniRule"/>
</dbReference>
<dbReference type="EMBL" id="JAMRYU010000004">
    <property type="protein sequence ID" value="MDC4239632.1"/>
    <property type="molecule type" value="Genomic_DNA"/>
</dbReference>
<dbReference type="InterPro" id="IPR028259">
    <property type="entry name" value="AP2-like_int_N"/>
</dbReference>
<feature type="domain" description="Tyr recombinase" evidence="7">
    <location>
        <begin position="167"/>
        <end position="349"/>
    </location>
</feature>
<dbReference type="GO" id="GO:0006310">
    <property type="term" value="P:DNA recombination"/>
    <property type="evidence" value="ECO:0007669"/>
    <property type="project" value="UniProtKB-KW"/>
</dbReference>
<evidence type="ECO:0000259" key="7">
    <source>
        <dbReference type="PROSITE" id="PS51898"/>
    </source>
</evidence>
<dbReference type="InterPro" id="IPR004107">
    <property type="entry name" value="Integrase_SAM-like_N"/>
</dbReference>
<keyword evidence="5" id="KW-0233">DNA recombination</keyword>
<evidence type="ECO:0000256" key="4">
    <source>
        <dbReference type="ARBA" id="ARBA00023125"/>
    </source>
</evidence>
<evidence type="ECO:0000256" key="2">
    <source>
        <dbReference type="ARBA" id="ARBA00008857"/>
    </source>
</evidence>
<keyword evidence="3" id="KW-0229">DNA integration</keyword>
<keyword evidence="4 6" id="KW-0238">DNA-binding</keyword>
<evidence type="ECO:0000256" key="3">
    <source>
        <dbReference type="ARBA" id="ARBA00022908"/>
    </source>
</evidence>
<dbReference type="Proteomes" id="UP001141183">
    <property type="component" value="Unassembled WGS sequence"/>
</dbReference>
<evidence type="ECO:0000259" key="8">
    <source>
        <dbReference type="PROSITE" id="PS51900"/>
    </source>
</evidence>
<protein>
    <submittedName>
        <fullName evidence="9">Site-specific integrase</fullName>
    </submittedName>
</protein>
<dbReference type="AlphaFoldDB" id="A0A9X4B0E5"/>
<sequence length="355" mass="41441">MEYNITYRQKDKGWQYIISYKVNGKWKQKSKQGFSTKKEAKPFAEKALLELKNNQCLNQELKNITFEEFKNMYLDHIKLHMQENTIRLYNMALNYFKPIFNIEMDKINSLHLQKCIDDMIKSGLSYGTIRTYKNRITAIFNSAKDSYNIISKSPADRLEIKISKEPSKKKALTENELKDIINRSKNMKYKVIFSLAGMCGLRIGEILGLRWNKIDFENNTITIDIQWKNLDENTVGFGELKSANSYRTIPLPPTVKKLLIEWKNYNPIDISNRVIVYKCISGLTAMLRNYTKKLGYNLSIHEFRHTYATTLISRGVDFKTVAKLMGHDVEQTMKTYSHVTDDMLNNATNILSKIF</sequence>
<dbReference type="InterPro" id="IPR050090">
    <property type="entry name" value="Tyrosine_recombinase_XerCD"/>
</dbReference>
<dbReference type="PANTHER" id="PTHR30349">
    <property type="entry name" value="PHAGE INTEGRASE-RELATED"/>
    <property type="match status" value="1"/>
</dbReference>
<dbReference type="GO" id="GO:0015074">
    <property type="term" value="P:DNA integration"/>
    <property type="evidence" value="ECO:0007669"/>
    <property type="project" value="UniProtKB-KW"/>
</dbReference>
<dbReference type="RefSeq" id="WP_272470111.1">
    <property type="nucleotide sequence ID" value="NZ_JAMRYU010000004.1"/>
</dbReference>
<reference evidence="9" key="1">
    <citation type="submission" date="2022-05" db="EMBL/GenBank/DDBJ databases">
        <title>Draft genome sequence of Clostridium tertium strain CP3 isolated from Peru.</title>
        <authorList>
            <person name="Hurtado R."/>
            <person name="Lima L."/>
            <person name="Sousa T."/>
            <person name="Jaiswal A.K."/>
            <person name="Tiwari S."/>
            <person name="Maturrano L."/>
            <person name="Brenig B."/>
            <person name="Azevedo V."/>
        </authorList>
    </citation>
    <scope>NUCLEOTIDE SEQUENCE</scope>
    <source>
        <strain evidence="9">CP3</strain>
    </source>
</reference>
<name>A0A9X4B0E5_9CLOT</name>
<dbReference type="InterPro" id="IPR010998">
    <property type="entry name" value="Integrase_recombinase_N"/>
</dbReference>
<dbReference type="PROSITE" id="PS51900">
    <property type="entry name" value="CB"/>
    <property type="match status" value="1"/>
</dbReference>
<dbReference type="Pfam" id="PF14657">
    <property type="entry name" value="Arm-DNA-bind_4"/>
    <property type="match status" value="1"/>
</dbReference>
<comment type="caution">
    <text evidence="9">The sequence shown here is derived from an EMBL/GenBank/DDBJ whole genome shotgun (WGS) entry which is preliminary data.</text>
</comment>
<dbReference type="PANTHER" id="PTHR30349:SF64">
    <property type="entry name" value="PROPHAGE INTEGRASE INTD-RELATED"/>
    <property type="match status" value="1"/>
</dbReference>
<comment type="similarity">
    <text evidence="2">Belongs to the 'phage' integrase family.</text>
</comment>
<dbReference type="Gene3D" id="1.10.150.130">
    <property type="match status" value="1"/>
</dbReference>
<accession>A0A9X4B0E5</accession>
<proteinExistence type="inferred from homology"/>
<dbReference type="CDD" id="cd01189">
    <property type="entry name" value="INT_ICEBs1_C_like"/>
    <property type="match status" value="1"/>
</dbReference>
<dbReference type="Pfam" id="PF00589">
    <property type="entry name" value="Phage_integrase"/>
    <property type="match status" value="1"/>
</dbReference>
<evidence type="ECO:0000313" key="10">
    <source>
        <dbReference type="Proteomes" id="UP001141183"/>
    </source>
</evidence>
<dbReference type="InterPro" id="IPR011010">
    <property type="entry name" value="DNA_brk_join_enz"/>
</dbReference>
<organism evidence="9 10">
    <name type="scientific">Clostridium tertium</name>
    <dbReference type="NCBI Taxonomy" id="1559"/>
    <lineage>
        <taxon>Bacteria</taxon>
        <taxon>Bacillati</taxon>
        <taxon>Bacillota</taxon>
        <taxon>Clostridia</taxon>
        <taxon>Eubacteriales</taxon>
        <taxon>Clostridiaceae</taxon>
        <taxon>Clostridium</taxon>
    </lineage>
</organism>
<feature type="domain" description="Core-binding (CB)" evidence="8">
    <location>
        <begin position="64"/>
        <end position="144"/>
    </location>
</feature>
<dbReference type="SUPFAM" id="SSF56349">
    <property type="entry name" value="DNA breaking-rejoining enzymes"/>
    <property type="match status" value="1"/>
</dbReference>
<comment type="function">
    <text evidence="1">Site-specific tyrosine recombinase, which acts by catalyzing the cutting and rejoining of the recombining DNA molecules.</text>
</comment>
<dbReference type="InterPro" id="IPR002104">
    <property type="entry name" value="Integrase_catalytic"/>
</dbReference>
<gene>
    <name evidence="9" type="ORF">NE398_05575</name>
</gene>